<evidence type="ECO:0000256" key="4">
    <source>
        <dbReference type="ARBA" id="ARBA00022989"/>
    </source>
</evidence>
<gene>
    <name evidence="8" type="ORF">IPO85_03095</name>
</gene>
<organism evidence="8 9">
    <name type="scientific">Candidatus Defluviibacterium haderslevense</name>
    <dbReference type="NCBI Taxonomy" id="2981993"/>
    <lineage>
        <taxon>Bacteria</taxon>
        <taxon>Pseudomonadati</taxon>
        <taxon>Bacteroidota</taxon>
        <taxon>Saprospiria</taxon>
        <taxon>Saprospirales</taxon>
        <taxon>Saprospiraceae</taxon>
        <taxon>Candidatus Defluviibacterium</taxon>
    </lineage>
</organism>
<feature type="transmembrane region" description="Helical" evidence="6">
    <location>
        <begin position="177"/>
        <end position="200"/>
    </location>
</feature>
<dbReference type="GO" id="GO:0016020">
    <property type="term" value="C:membrane"/>
    <property type="evidence" value="ECO:0007669"/>
    <property type="project" value="UniProtKB-SubCell"/>
</dbReference>
<dbReference type="Gene3D" id="1.10.3730.20">
    <property type="match status" value="1"/>
</dbReference>
<accession>A0A9D7S608</accession>
<feature type="transmembrane region" description="Helical" evidence="6">
    <location>
        <begin position="66"/>
        <end position="87"/>
    </location>
</feature>
<feature type="transmembrane region" description="Helical" evidence="6">
    <location>
        <begin position="246"/>
        <end position="264"/>
    </location>
</feature>
<comment type="caution">
    <text evidence="8">The sequence shown here is derived from an EMBL/GenBank/DDBJ whole genome shotgun (WGS) entry which is preliminary data.</text>
</comment>
<dbReference type="InterPro" id="IPR050638">
    <property type="entry name" value="AA-Vitamin_Transporters"/>
</dbReference>
<dbReference type="EMBL" id="JADKFW010000004">
    <property type="protein sequence ID" value="MBK9716507.1"/>
    <property type="molecule type" value="Genomic_DNA"/>
</dbReference>
<feature type="transmembrane region" description="Helical" evidence="6">
    <location>
        <begin position="220"/>
        <end position="239"/>
    </location>
</feature>
<feature type="transmembrane region" description="Helical" evidence="6">
    <location>
        <begin position="93"/>
        <end position="117"/>
    </location>
</feature>
<dbReference type="Pfam" id="PF00892">
    <property type="entry name" value="EamA"/>
    <property type="match status" value="2"/>
</dbReference>
<evidence type="ECO:0000256" key="1">
    <source>
        <dbReference type="ARBA" id="ARBA00004141"/>
    </source>
</evidence>
<feature type="domain" description="EamA" evidence="7">
    <location>
        <begin position="153"/>
        <end position="288"/>
    </location>
</feature>
<evidence type="ECO:0000256" key="3">
    <source>
        <dbReference type="ARBA" id="ARBA00022692"/>
    </source>
</evidence>
<evidence type="ECO:0000256" key="2">
    <source>
        <dbReference type="ARBA" id="ARBA00007362"/>
    </source>
</evidence>
<proteinExistence type="inferred from homology"/>
<dbReference type="PANTHER" id="PTHR32322">
    <property type="entry name" value="INNER MEMBRANE TRANSPORTER"/>
    <property type="match status" value="1"/>
</dbReference>
<name>A0A9D7S608_9BACT</name>
<evidence type="ECO:0000313" key="9">
    <source>
        <dbReference type="Proteomes" id="UP000808349"/>
    </source>
</evidence>
<dbReference type="PANTHER" id="PTHR32322:SF2">
    <property type="entry name" value="EAMA DOMAIN-CONTAINING PROTEIN"/>
    <property type="match status" value="1"/>
</dbReference>
<evidence type="ECO:0000313" key="8">
    <source>
        <dbReference type="EMBL" id="MBK9716507.1"/>
    </source>
</evidence>
<evidence type="ECO:0000259" key="7">
    <source>
        <dbReference type="Pfam" id="PF00892"/>
    </source>
</evidence>
<evidence type="ECO:0000256" key="5">
    <source>
        <dbReference type="ARBA" id="ARBA00023136"/>
    </source>
</evidence>
<keyword evidence="3 6" id="KW-0812">Transmembrane</keyword>
<protein>
    <submittedName>
        <fullName evidence="8">DMT family transporter</fullName>
    </submittedName>
</protein>
<keyword evidence="4 6" id="KW-1133">Transmembrane helix</keyword>
<feature type="transmembrane region" description="Helical" evidence="6">
    <location>
        <begin position="270"/>
        <end position="291"/>
    </location>
</feature>
<feature type="transmembrane region" description="Helical" evidence="6">
    <location>
        <begin position="146"/>
        <end position="165"/>
    </location>
</feature>
<dbReference type="Proteomes" id="UP000808349">
    <property type="component" value="Unassembled WGS sequence"/>
</dbReference>
<feature type="transmembrane region" description="Helical" evidence="6">
    <location>
        <begin position="124"/>
        <end position="140"/>
    </location>
</feature>
<reference evidence="8 9" key="1">
    <citation type="submission" date="2020-10" db="EMBL/GenBank/DDBJ databases">
        <title>Connecting structure to function with the recovery of over 1000 high-quality activated sludge metagenome-assembled genomes encoding full-length rRNA genes using long-read sequencing.</title>
        <authorList>
            <person name="Singleton C.M."/>
            <person name="Petriglieri F."/>
            <person name="Kristensen J.M."/>
            <person name="Kirkegaard R.H."/>
            <person name="Michaelsen T.Y."/>
            <person name="Andersen M.H."/>
            <person name="Karst S.M."/>
            <person name="Dueholm M.S."/>
            <person name="Nielsen P.H."/>
            <person name="Albertsen M."/>
        </authorList>
    </citation>
    <scope>NUCLEOTIDE SEQUENCE [LARGE SCALE GENOMIC DNA]</scope>
    <source>
        <strain evidence="8">Ribe_18-Q3-R11-54_BAT3C.373</strain>
    </source>
</reference>
<dbReference type="InterPro" id="IPR000620">
    <property type="entry name" value="EamA_dom"/>
</dbReference>
<dbReference type="InterPro" id="IPR037185">
    <property type="entry name" value="EmrE-like"/>
</dbReference>
<dbReference type="SUPFAM" id="SSF103481">
    <property type="entry name" value="Multidrug resistance efflux transporter EmrE"/>
    <property type="match status" value="2"/>
</dbReference>
<feature type="transmembrane region" description="Helical" evidence="6">
    <location>
        <begin position="32"/>
        <end position="54"/>
    </location>
</feature>
<comment type="similarity">
    <text evidence="2">Belongs to the EamA transporter family.</text>
</comment>
<comment type="subcellular location">
    <subcellularLocation>
        <location evidence="1">Membrane</location>
        <topology evidence="1">Multi-pass membrane protein</topology>
    </subcellularLocation>
</comment>
<sequence>MDRPSFLSWIVLLILTVIWGFSYYFIKHSLTSFSPIQISVLRMIISAVVLSPFLPRALQKVNKKQYLTIIIIAIIGSFLPAFLYPLAQQRISSSLAGIINAFTPICTFGIGVFFFGIKNELSKRLGAIIAFIGALVLILFKSKVELNAELSFLLIAFIVPFLYGINSNVIKKNLNMISGLHLTALLYFSLSIFCIPIAIYTESFDQIIIALNEGNAFYHLLALSILGSAVAMALFNILIKKVNIMFAASVTYLMPIVALIIGFFDDEKIVWNDIVGLILILIGVLIMNNVISLNTIKKSKDQLNIKTN</sequence>
<feature type="transmembrane region" description="Helical" evidence="6">
    <location>
        <begin position="7"/>
        <end position="26"/>
    </location>
</feature>
<evidence type="ECO:0000256" key="6">
    <source>
        <dbReference type="SAM" id="Phobius"/>
    </source>
</evidence>
<dbReference type="AlphaFoldDB" id="A0A9D7S608"/>
<feature type="domain" description="EamA" evidence="7">
    <location>
        <begin position="9"/>
        <end position="138"/>
    </location>
</feature>
<keyword evidence="5 6" id="KW-0472">Membrane</keyword>